<evidence type="ECO:0000313" key="2">
    <source>
        <dbReference type="Proteomes" id="UP000076586"/>
    </source>
</evidence>
<comment type="caution">
    <text evidence="1">The sequence shown here is derived from an EMBL/GenBank/DDBJ whole genome shotgun (WGS) entry which is preliminary data.</text>
</comment>
<dbReference type="Pfam" id="PF10962">
    <property type="entry name" value="DUF2764"/>
    <property type="match status" value="1"/>
</dbReference>
<dbReference type="EMBL" id="BDCR01000001">
    <property type="protein sequence ID" value="GAT61772.1"/>
    <property type="molecule type" value="Genomic_DNA"/>
</dbReference>
<reference evidence="2" key="1">
    <citation type="submission" date="2016-04" db="EMBL/GenBank/DDBJ databases">
        <title>Draft genome sequence of Paludibacter jiangxiensis strain NM7.</title>
        <authorList>
            <person name="Qiu Y."/>
            <person name="Matsuura N."/>
            <person name="Ohashi A."/>
            <person name="Tourlousse M.D."/>
            <person name="Sekiguchi Y."/>
        </authorList>
    </citation>
    <scope>NUCLEOTIDE SEQUENCE [LARGE SCALE GENOMIC DNA]</scope>
    <source>
        <strain evidence="2">NM7</strain>
    </source>
</reference>
<dbReference type="OrthoDB" id="9813754at2"/>
<evidence type="ECO:0008006" key="3">
    <source>
        <dbReference type="Google" id="ProtNLM"/>
    </source>
</evidence>
<dbReference type="RefSeq" id="WP_068701441.1">
    <property type="nucleotide sequence ID" value="NZ_BDCR01000001.1"/>
</dbReference>
<keyword evidence="2" id="KW-1185">Reference proteome</keyword>
<protein>
    <recommendedName>
        <fullName evidence="3">DUF2764 domain-containing protein</fullName>
    </recommendedName>
</protein>
<name>A0A170YFY3_9BACT</name>
<proteinExistence type="predicted"/>
<dbReference type="STRING" id="681398.PJIAN_1356"/>
<reference evidence="2" key="2">
    <citation type="journal article" date="2017" name="Genome Announc.">
        <title>Draft genome sequence of Paludibacter jiangxiensis NM7(T), a propionate-producing fermentative bacterium.</title>
        <authorList>
            <person name="Qiu Y.-L."/>
            <person name="Tourlousse D.M."/>
            <person name="Matsuura N."/>
            <person name="Ohashi A."/>
            <person name="Sekiguchi Y."/>
        </authorList>
    </citation>
    <scope>NUCLEOTIDE SEQUENCE [LARGE SCALE GENOMIC DNA]</scope>
    <source>
        <strain evidence="2">NM7</strain>
    </source>
</reference>
<dbReference type="AlphaFoldDB" id="A0A170YFY3"/>
<sequence>MSKYYYLIAGLPEIQPDDTKLSLKLQELQQTLQETLTKKDREIADLIFQQYEAKNWFAFLKDRDVALHPLGISSSEDFEEVVTQLKETENPKISTVPSYFPMFAYAYWEDKPLFDNLSWDDQLMVLFYKSALKCSNGFVSRWFEFCLNINNLLTAHTCRKHGFDVHSSIVGDNNVARILKASHSRDFGVSDFFPQAESVLRIAEETDLLERERKIDLLKWAWIDENTVFEYFTIEAVAAYLMKLEIIERWLPLNKEAGSAIFRELIRNLKSGVKFPGEK</sequence>
<dbReference type="InterPro" id="IPR024492">
    <property type="entry name" value="DUF2764"/>
</dbReference>
<dbReference type="Proteomes" id="UP000076586">
    <property type="component" value="Unassembled WGS sequence"/>
</dbReference>
<evidence type="ECO:0000313" key="1">
    <source>
        <dbReference type="EMBL" id="GAT61772.1"/>
    </source>
</evidence>
<gene>
    <name evidence="1" type="ORF">PJIAN_1356</name>
</gene>
<accession>A0A170YFY3</accession>
<organism evidence="1 2">
    <name type="scientific">Paludibacter jiangxiensis</name>
    <dbReference type="NCBI Taxonomy" id="681398"/>
    <lineage>
        <taxon>Bacteria</taxon>
        <taxon>Pseudomonadati</taxon>
        <taxon>Bacteroidota</taxon>
        <taxon>Bacteroidia</taxon>
        <taxon>Bacteroidales</taxon>
        <taxon>Paludibacteraceae</taxon>
        <taxon>Paludibacter</taxon>
    </lineage>
</organism>